<keyword evidence="1" id="KW-0472">Membrane</keyword>
<feature type="transmembrane region" description="Helical" evidence="1">
    <location>
        <begin position="6"/>
        <end position="27"/>
    </location>
</feature>
<feature type="transmembrane region" description="Helical" evidence="1">
    <location>
        <begin position="76"/>
        <end position="97"/>
    </location>
</feature>
<dbReference type="Pfam" id="PF06181">
    <property type="entry name" value="Urate_ox_N"/>
    <property type="match status" value="1"/>
</dbReference>
<proteinExistence type="predicted"/>
<keyword evidence="1" id="KW-0812">Transmembrane</keyword>
<keyword evidence="1" id="KW-1133">Transmembrane helix</keyword>
<dbReference type="InterPro" id="IPR010389">
    <property type="entry name" value="Urate_ox_N"/>
</dbReference>
<accession>A0A382R607</accession>
<evidence type="ECO:0000259" key="2">
    <source>
        <dbReference type="Pfam" id="PF06181"/>
    </source>
</evidence>
<evidence type="ECO:0000313" key="3">
    <source>
        <dbReference type="EMBL" id="SVC92607.1"/>
    </source>
</evidence>
<name>A0A382R607_9ZZZZ</name>
<sequence>LKLIEIILRYTHVFAIILWIGNSYLFLYLDNKIQKNITDKGIDADGTLVHSGIFYRLSRFKGVPDQFEKLEKNLVIFKWQATTAFLTGVFLLILIYYKNAQFLIIDPRVNSNVTPMMGIIASIISIVVSWFFYHLISKSKLRNNKMIFVTIMFLFSIVVTYILAQIFSQRFLFFSVGLTLSVIMFFNVWFLIIPNQKSMVSAALNKTDFDLNLSLDSKRRSLDNNLLTPTVLVSMLYGHMGTITNSKYSLFILFAFAIISGFARHLINLRNQKNSN</sequence>
<feature type="domain" description="Urate oxidase N-terminal" evidence="2">
    <location>
        <begin position="2"/>
        <end position="275"/>
    </location>
</feature>
<feature type="transmembrane region" description="Helical" evidence="1">
    <location>
        <begin position="147"/>
        <end position="167"/>
    </location>
</feature>
<feature type="transmembrane region" description="Helical" evidence="1">
    <location>
        <begin position="117"/>
        <end position="135"/>
    </location>
</feature>
<feature type="transmembrane region" description="Helical" evidence="1">
    <location>
        <begin position="173"/>
        <end position="192"/>
    </location>
</feature>
<feature type="transmembrane region" description="Helical" evidence="1">
    <location>
        <begin position="248"/>
        <end position="267"/>
    </location>
</feature>
<dbReference type="EMBL" id="UINC01119060">
    <property type="protein sequence ID" value="SVC92607.1"/>
    <property type="molecule type" value="Genomic_DNA"/>
</dbReference>
<organism evidence="3">
    <name type="scientific">marine metagenome</name>
    <dbReference type="NCBI Taxonomy" id="408172"/>
    <lineage>
        <taxon>unclassified sequences</taxon>
        <taxon>metagenomes</taxon>
        <taxon>ecological metagenomes</taxon>
    </lineage>
</organism>
<dbReference type="AlphaFoldDB" id="A0A382R607"/>
<gene>
    <name evidence="3" type="ORF">METZ01_LOCUS345461</name>
</gene>
<feature type="non-terminal residue" evidence="3">
    <location>
        <position position="1"/>
    </location>
</feature>
<evidence type="ECO:0000256" key="1">
    <source>
        <dbReference type="SAM" id="Phobius"/>
    </source>
</evidence>
<protein>
    <recommendedName>
        <fullName evidence="2">Urate oxidase N-terminal domain-containing protein</fullName>
    </recommendedName>
</protein>
<reference evidence="3" key="1">
    <citation type="submission" date="2018-05" db="EMBL/GenBank/DDBJ databases">
        <authorList>
            <person name="Lanie J.A."/>
            <person name="Ng W.-L."/>
            <person name="Kazmierczak K.M."/>
            <person name="Andrzejewski T.M."/>
            <person name="Davidsen T.M."/>
            <person name="Wayne K.J."/>
            <person name="Tettelin H."/>
            <person name="Glass J.I."/>
            <person name="Rusch D."/>
            <person name="Podicherti R."/>
            <person name="Tsui H.-C.T."/>
            <person name="Winkler M.E."/>
        </authorList>
    </citation>
    <scope>NUCLEOTIDE SEQUENCE</scope>
</reference>